<protein>
    <submittedName>
        <fullName evidence="1">Uncharacterized protein</fullName>
    </submittedName>
</protein>
<comment type="caution">
    <text evidence="1">The sequence shown here is derived from an EMBL/GenBank/DDBJ whole genome shotgun (WGS) entry which is preliminary data.</text>
</comment>
<organism evidence="1 2">
    <name type="scientific">Ameiurus melas</name>
    <name type="common">Black bullhead</name>
    <name type="synonym">Silurus melas</name>
    <dbReference type="NCBI Taxonomy" id="219545"/>
    <lineage>
        <taxon>Eukaryota</taxon>
        <taxon>Metazoa</taxon>
        <taxon>Chordata</taxon>
        <taxon>Craniata</taxon>
        <taxon>Vertebrata</taxon>
        <taxon>Euteleostomi</taxon>
        <taxon>Actinopterygii</taxon>
        <taxon>Neopterygii</taxon>
        <taxon>Teleostei</taxon>
        <taxon>Ostariophysi</taxon>
        <taxon>Siluriformes</taxon>
        <taxon>Ictaluridae</taxon>
        <taxon>Ameiurus</taxon>
    </lineage>
</organism>
<sequence length="73" mass="7837">MSCEQLHTPRAREQGCSDGAWILSGHGHLHEPWSLGSLEPIPGSIGHKMGPPLCPLCPPLDTVADTEEGTRLQ</sequence>
<evidence type="ECO:0000313" key="1">
    <source>
        <dbReference type="EMBL" id="KAF4073890.1"/>
    </source>
</evidence>
<reference evidence="1 2" key="1">
    <citation type="submission" date="2020-02" db="EMBL/GenBank/DDBJ databases">
        <title>A chromosome-scale genome assembly of the black bullhead catfish (Ameiurus melas).</title>
        <authorList>
            <person name="Wen M."/>
            <person name="Zham M."/>
            <person name="Cabau C."/>
            <person name="Klopp C."/>
            <person name="Donnadieu C."/>
            <person name="Roques C."/>
            <person name="Bouchez O."/>
            <person name="Lampietro C."/>
            <person name="Jouanno E."/>
            <person name="Herpin A."/>
            <person name="Louis A."/>
            <person name="Berthelot C."/>
            <person name="Parey E."/>
            <person name="Roest-Crollius H."/>
            <person name="Braasch I."/>
            <person name="Postlethwait J."/>
            <person name="Robinson-Rechavi M."/>
            <person name="Echchiki A."/>
            <person name="Begum T."/>
            <person name="Montfort J."/>
            <person name="Schartl M."/>
            <person name="Bobe J."/>
            <person name="Guiguen Y."/>
        </authorList>
    </citation>
    <scope>NUCLEOTIDE SEQUENCE [LARGE SCALE GENOMIC DNA]</scope>
    <source>
        <strain evidence="1">M_S1</strain>
        <tissue evidence="1">Blood</tissue>
    </source>
</reference>
<dbReference type="EMBL" id="JAAGNN010000023">
    <property type="protein sequence ID" value="KAF4073890.1"/>
    <property type="molecule type" value="Genomic_DNA"/>
</dbReference>
<name>A0A7J5ZTM8_AMEME</name>
<dbReference type="Proteomes" id="UP000593565">
    <property type="component" value="Unassembled WGS sequence"/>
</dbReference>
<proteinExistence type="predicted"/>
<keyword evidence="2" id="KW-1185">Reference proteome</keyword>
<accession>A0A7J5ZTM8</accession>
<gene>
    <name evidence="1" type="ORF">AMELA_G00248410</name>
</gene>
<dbReference type="AlphaFoldDB" id="A0A7J5ZTM8"/>
<evidence type="ECO:0000313" key="2">
    <source>
        <dbReference type="Proteomes" id="UP000593565"/>
    </source>
</evidence>